<evidence type="ECO:0000313" key="4">
    <source>
        <dbReference type="Proteomes" id="UP000053413"/>
    </source>
</evidence>
<evidence type="ECO:0000256" key="2">
    <source>
        <dbReference type="SAM" id="Phobius"/>
    </source>
</evidence>
<comment type="caution">
    <text evidence="3">The sequence shown here is derived from an EMBL/GenBank/DDBJ whole genome shotgun (WGS) entry which is preliminary data.</text>
</comment>
<evidence type="ECO:0008006" key="5">
    <source>
        <dbReference type="Google" id="ProtNLM"/>
    </source>
</evidence>
<accession>A0A0X3XDU5</accession>
<reference evidence="4" key="1">
    <citation type="submission" date="2015-10" db="EMBL/GenBank/DDBJ databases">
        <authorList>
            <person name="Ju K.-S."/>
            <person name="Doroghazi J.R."/>
            <person name="Metcalf W.W."/>
        </authorList>
    </citation>
    <scope>NUCLEOTIDE SEQUENCE [LARGE SCALE GENOMIC DNA]</scope>
    <source>
        <strain evidence="4">NRRL F-8817</strain>
    </source>
</reference>
<feature type="region of interest" description="Disordered" evidence="1">
    <location>
        <begin position="303"/>
        <end position="326"/>
    </location>
</feature>
<sequence>MSAAVILVYAAIALSSVVLITGTVRARRGKAVGPVDARAYDLLEAAFLAGGPGRTADTVISAMYADGRLAIGDPGVVSVRQPIARGPVEEDLLRLCAGSPHGALKWLRRELMRGASVQAIGDRLAARGLMVRPEALRFWRRAARAQNTLCAVGLFLAIMLTADSVADDGLPLIFAIGPALFTGFLIGGICTGAAKRRLTAAGKRALVAYRRDSGVGERRHALSVGHPATVPVAVVVALTGAATLTDDPVLRKQMLDAQKVPSGSGSSSDSGSSDTSDYGGGSWCGGGGSGCGGSSCGGSSCGGGGGGGCGGSSGSSCGGGGGCGGG</sequence>
<dbReference type="InterPro" id="IPR026467">
    <property type="entry name" value="Ser/Gly_Cys_C_dom"/>
</dbReference>
<name>A0A0X3XDU5_STRVO</name>
<feature type="transmembrane region" description="Helical" evidence="2">
    <location>
        <begin position="6"/>
        <end position="24"/>
    </location>
</feature>
<dbReference type="EMBL" id="LLZJ01000002">
    <property type="protein sequence ID" value="KUL67328.1"/>
    <property type="molecule type" value="Genomic_DNA"/>
</dbReference>
<dbReference type="NCBIfam" id="TIGR04222">
    <property type="entry name" value="near_uncomplex"/>
    <property type="match status" value="1"/>
</dbReference>
<keyword evidence="2" id="KW-1133">Transmembrane helix</keyword>
<keyword evidence="2" id="KW-0472">Membrane</keyword>
<dbReference type="Proteomes" id="UP000053413">
    <property type="component" value="Unassembled WGS sequence"/>
</dbReference>
<feature type="transmembrane region" description="Helical" evidence="2">
    <location>
        <begin position="147"/>
        <end position="166"/>
    </location>
</feature>
<keyword evidence="2" id="KW-0812">Transmembrane</keyword>
<protein>
    <recommendedName>
        <fullName evidence="5">TIGR04222 domain-containing membrane protein</fullName>
    </recommendedName>
</protein>
<evidence type="ECO:0000313" key="3">
    <source>
        <dbReference type="EMBL" id="KUL67328.1"/>
    </source>
</evidence>
<feature type="transmembrane region" description="Helical" evidence="2">
    <location>
        <begin position="172"/>
        <end position="194"/>
    </location>
</feature>
<evidence type="ECO:0000256" key="1">
    <source>
        <dbReference type="SAM" id="MobiDB-lite"/>
    </source>
</evidence>
<gene>
    <name evidence="3" type="ORF">ADL28_00680</name>
</gene>
<organism evidence="3 4">
    <name type="scientific">Streptomyces violaceusniger</name>
    <dbReference type="NCBI Taxonomy" id="68280"/>
    <lineage>
        <taxon>Bacteria</taxon>
        <taxon>Bacillati</taxon>
        <taxon>Actinomycetota</taxon>
        <taxon>Actinomycetes</taxon>
        <taxon>Kitasatosporales</taxon>
        <taxon>Streptomycetaceae</taxon>
        <taxon>Streptomyces</taxon>
        <taxon>Streptomyces violaceusniger group</taxon>
    </lineage>
</organism>
<proteinExistence type="predicted"/>
<dbReference type="RefSeq" id="WP_059141727.1">
    <property type="nucleotide sequence ID" value="NZ_LLZJ01000002.1"/>
</dbReference>
<dbReference type="OrthoDB" id="4241909at2"/>
<dbReference type="AlphaFoldDB" id="A0A0X3XDU5"/>